<dbReference type="STRING" id="990268.JCM19235_2891"/>
<protein>
    <submittedName>
        <fullName evidence="1">Uncharacterized protein</fullName>
    </submittedName>
</protein>
<reference evidence="1 2" key="1">
    <citation type="submission" date="2014-09" db="EMBL/GenBank/DDBJ databases">
        <title>Vibrio maritimus JCM 19235. (C45) whole genome shotgun sequence.</title>
        <authorList>
            <person name="Sawabe T."/>
            <person name="Meirelles P."/>
            <person name="Nakanishi M."/>
            <person name="Sayaka M."/>
            <person name="Hattori M."/>
            <person name="Ohkuma M."/>
        </authorList>
    </citation>
    <scope>NUCLEOTIDE SEQUENCE [LARGE SCALE GENOMIC DNA]</scope>
    <source>
        <strain evidence="2">JCM19235</strain>
    </source>
</reference>
<dbReference type="Proteomes" id="UP000029228">
    <property type="component" value="Unassembled WGS sequence"/>
</dbReference>
<organism evidence="1 2">
    <name type="scientific">Vibrio maritimus</name>
    <dbReference type="NCBI Taxonomy" id="990268"/>
    <lineage>
        <taxon>Bacteria</taxon>
        <taxon>Pseudomonadati</taxon>
        <taxon>Pseudomonadota</taxon>
        <taxon>Gammaproteobacteria</taxon>
        <taxon>Vibrionales</taxon>
        <taxon>Vibrionaceae</taxon>
        <taxon>Vibrio</taxon>
    </lineage>
</organism>
<reference evidence="1 2" key="2">
    <citation type="submission" date="2014-09" db="EMBL/GenBank/DDBJ databases">
        <authorList>
            <consortium name="NBRP consortium"/>
            <person name="Sawabe T."/>
            <person name="Meirelles P."/>
            <person name="Nakanishi M."/>
            <person name="Sayaka M."/>
            <person name="Hattori M."/>
            <person name="Ohkuma M."/>
        </authorList>
    </citation>
    <scope>NUCLEOTIDE SEQUENCE [LARGE SCALE GENOMIC DNA]</scope>
    <source>
        <strain evidence="2">JCM19235</strain>
    </source>
</reference>
<keyword evidence="2" id="KW-1185">Reference proteome</keyword>
<name>A0A090S3R4_9VIBR</name>
<comment type="caution">
    <text evidence="1">The sequence shown here is derived from an EMBL/GenBank/DDBJ whole genome shotgun (WGS) entry which is preliminary data.</text>
</comment>
<dbReference type="EMBL" id="BBMR01000012">
    <property type="protein sequence ID" value="GAL22196.1"/>
    <property type="molecule type" value="Genomic_DNA"/>
</dbReference>
<accession>A0A090S3R4</accession>
<gene>
    <name evidence="1" type="ORF">JCM19235_2891</name>
</gene>
<dbReference type="AlphaFoldDB" id="A0A090S3R4"/>
<proteinExistence type="predicted"/>
<evidence type="ECO:0000313" key="1">
    <source>
        <dbReference type="EMBL" id="GAL22196.1"/>
    </source>
</evidence>
<sequence length="105" mass="11428">MESGGEPYCSLDKSEFKRGTRDTKVIVHVDTTELDRLGYADADGLPYIQSAQLAASSDDVLGNIHTDEQSARIPFTWDNVAPVITMTSSPTINSSETTYILTVLS</sequence>
<evidence type="ECO:0000313" key="2">
    <source>
        <dbReference type="Proteomes" id="UP000029228"/>
    </source>
</evidence>